<evidence type="ECO:0000313" key="2">
    <source>
        <dbReference type="EMBL" id="AUH06699.1"/>
    </source>
</evidence>
<gene>
    <name evidence="1" type="ORF">CWC46_02105</name>
    <name evidence="2" type="ORF">Ser39006_002105</name>
</gene>
<protein>
    <submittedName>
        <fullName evidence="2">Uncharacterized protein</fullName>
    </submittedName>
</protein>
<name>A0A2I5TCS0_SERS3</name>
<accession>A0A2I5TCS0</accession>
<organism evidence="2 3">
    <name type="scientific">Serratia sp. (strain ATCC 39006)</name>
    <name type="common">Prodigiosinella confusarubida</name>
    <dbReference type="NCBI Taxonomy" id="104623"/>
    <lineage>
        <taxon>Bacteria</taxon>
        <taxon>Pseudomonadati</taxon>
        <taxon>Pseudomonadota</taxon>
        <taxon>Gammaproteobacteria</taxon>
        <taxon>Enterobacterales</taxon>
        <taxon>Pectobacteriaceae</taxon>
        <taxon>Prodigiosinella</taxon>
    </lineage>
</organism>
<dbReference type="Proteomes" id="UP000233778">
    <property type="component" value="Chromosome"/>
</dbReference>
<proteinExistence type="predicted"/>
<dbReference type="EMBL" id="CP025084">
    <property type="protein sequence ID" value="AUH06699.1"/>
    <property type="molecule type" value="Genomic_DNA"/>
</dbReference>
<reference evidence="2 3" key="1">
    <citation type="journal article" date="2013" name="Genome Announc.">
        <title>Draft genome sequence of Serratia sp. strain ATCC 39006, a model bacterium for analysis of the biosynthesis and regulation of prodigiosin, a carbapenem, and gas vesicles.</title>
        <authorList>
            <person name="Fineran P.C."/>
            <person name="Iglesias Cans M.C."/>
            <person name="Ramsay J.P."/>
            <person name="Wilf N.M."/>
            <person name="Cossyleon D."/>
            <person name="McNeil M.B."/>
            <person name="Williamson N.R."/>
            <person name="Monson R.E."/>
            <person name="Becher S.A."/>
            <person name="Stanton J.A."/>
            <person name="Brugger K."/>
            <person name="Brown S.D."/>
            <person name="Salmond G.P."/>
        </authorList>
    </citation>
    <scope>NUCLEOTIDE SEQUENCE [LARGE SCALE GENOMIC DNA]</scope>
    <source>
        <strain evidence="2">ATCC 39006</strain>
        <strain evidence="3">ATCC 39006 / SC 11482</strain>
    </source>
</reference>
<reference evidence="2" key="2">
    <citation type="submission" date="2013-09" db="EMBL/GenBank/DDBJ databases">
        <authorList>
            <person name="Wang G."/>
            <person name="Yang Y."/>
            <person name="Su Y."/>
        </authorList>
    </citation>
    <scope>NUCLEOTIDE SEQUENCE</scope>
    <source>
        <strain evidence="2">ATCC 39006</strain>
    </source>
</reference>
<evidence type="ECO:0000313" key="1">
    <source>
        <dbReference type="EMBL" id="AUH02377.1"/>
    </source>
</evidence>
<dbReference type="Proteomes" id="UP000017700">
    <property type="component" value="Chromosome"/>
</dbReference>
<dbReference type="STRING" id="104623.Ser39006_00535"/>
<dbReference type="Gene3D" id="1.25.40.10">
    <property type="entry name" value="Tetratricopeptide repeat domain"/>
    <property type="match status" value="1"/>
</dbReference>
<dbReference type="EMBL" id="CP025085">
    <property type="protein sequence ID" value="AUH02377.1"/>
    <property type="molecule type" value="Genomic_DNA"/>
</dbReference>
<sequence>MSACLLVPGLAHASGSLPDIQKQWAICEYRTLSSQQDNCFSTLGSRVQGLVSSQPTNAKYLIWSAIIDSSWAGTKGGLGALSLVKKAKGALEKAIALDPNALEGSAYTSLGVLYYRVPGWPIGFGDDKKAEQYLQAALKMNPSGIDPNYFYGDYLLKQGHKKEAKQYLTIALAAAPRAGREIADQGRKDDIQKDLALLKK</sequence>
<reference evidence="2" key="4">
    <citation type="submission" date="2017-11" db="EMBL/GenBank/DDBJ databases">
        <title>Complete genome sequence of Serratia sp. ATCC 39006.</title>
        <authorList>
            <person name="Hampton H.G."/>
            <person name="Jackson S.A."/>
            <person name="Jauregui R."/>
            <person name="Poulter G.T.M."/>
            <person name="Salmond G.P.C."/>
            <person name="Fineran P.C."/>
        </authorList>
    </citation>
    <scope>NUCLEOTIDE SEQUENCE</scope>
    <source>
        <strain evidence="2">ATCC 39006</strain>
    </source>
</reference>
<dbReference type="KEGG" id="sera:Ser39006_002105"/>
<dbReference type="SUPFAM" id="SSF48452">
    <property type="entry name" value="TPR-like"/>
    <property type="match status" value="1"/>
</dbReference>
<dbReference type="AlphaFoldDB" id="A0A2I5TCS0"/>
<reference evidence="1 4" key="3">
    <citation type="submission" date="2017-11" db="EMBL/GenBank/DDBJ databases">
        <title>Complete genome sequence of Serratia sp. ATCC 39006 LacA.</title>
        <authorList>
            <person name="Hampton H.G."/>
            <person name="Jackson S.A."/>
            <person name="Jauregui R."/>
            <person name="Poulter G.T.M."/>
            <person name="Salmond G.P.C."/>
            <person name="Fineran P.C."/>
        </authorList>
    </citation>
    <scope>NUCLEOTIDE SEQUENCE [LARGE SCALE GENOMIC DNA]</scope>
    <source>
        <strain evidence="1 4">ATCC 39006</strain>
    </source>
</reference>
<dbReference type="OrthoDB" id="9812424at2"/>
<evidence type="ECO:0000313" key="3">
    <source>
        <dbReference type="Proteomes" id="UP000017700"/>
    </source>
</evidence>
<dbReference type="InterPro" id="IPR011990">
    <property type="entry name" value="TPR-like_helical_dom_sf"/>
</dbReference>
<dbReference type="KEGG" id="serq:CWC46_02105"/>
<evidence type="ECO:0000313" key="4">
    <source>
        <dbReference type="Proteomes" id="UP000233778"/>
    </source>
</evidence>
<keyword evidence="3" id="KW-1185">Reference proteome</keyword>